<evidence type="ECO:0000256" key="9">
    <source>
        <dbReference type="ARBA" id="ARBA00030592"/>
    </source>
</evidence>
<dbReference type="PROSITE" id="PS01012">
    <property type="entry name" value="FOLYLPOLYGLU_SYNT_2"/>
    <property type="match status" value="1"/>
</dbReference>
<comment type="catalytic activity">
    <reaction evidence="10">
        <text>(6S)-5,6,7,8-tetrahydrofolyl-(gamma-L-Glu)(n) + L-glutamate + ATP = (6S)-5,6,7,8-tetrahydrofolyl-(gamma-L-Glu)(n+1) + ADP + phosphate + H(+)</text>
        <dbReference type="Rhea" id="RHEA:10580"/>
        <dbReference type="Rhea" id="RHEA-COMP:14738"/>
        <dbReference type="Rhea" id="RHEA-COMP:14740"/>
        <dbReference type="ChEBI" id="CHEBI:15378"/>
        <dbReference type="ChEBI" id="CHEBI:29985"/>
        <dbReference type="ChEBI" id="CHEBI:30616"/>
        <dbReference type="ChEBI" id="CHEBI:43474"/>
        <dbReference type="ChEBI" id="CHEBI:141005"/>
        <dbReference type="ChEBI" id="CHEBI:456216"/>
        <dbReference type="EC" id="6.3.2.17"/>
    </reaction>
</comment>
<dbReference type="GO" id="GO:0046872">
    <property type="term" value="F:metal ion binding"/>
    <property type="evidence" value="ECO:0007669"/>
    <property type="project" value="UniProtKB-KW"/>
</dbReference>
<dbReference type="Pfam" id="PF02875">
    <property type="entry name" value="Mur_ligase_C"/>
    <property type="match status" value="1"/>
</dbReference>
<dbReference type="FunFam" id="3.40.1190.10:FF:000011">
    <property type="entry name" value="Folylpolyglutamate synthase/dihydrofolate synthase"/>
    <property type="match status" value="1"/>
</dbReference>
<keyword evidence="7 11" id="KW-0067">ATP-binding</keyword>
<comment type="cofactor">
    <cofactor evidence="1">
        <name>Mg(2+)</name>
        <dbReference type="ChEBI" id="CHEBI:18420"/>
    </cofactor>
</comment>
<dbReference type="GO" id="GO:0004326">
    <property type="term" value="F:tetrahydrofolylpolyglutamate synthase activity"/>
    <property type="evidence" value="ECO:0007669"/>
    <property type="project" value="UniProtKB-EC"/>
</dbReference>
<sequence length="415" mass="46388">MLTYQETLEAIHSHKANGRRPDFKRLNWILDKLGRPQAGFSILHIVGTNGKGSTTAFLQAIFSSAGYKTGTFTSPFITRFNKRISVNGRPISDQDLVKTFDFVRPWLEEITKTDLGILTEFELVTVLAFVYFGQIQPVGLVIIEAGIGGRFDSTNVITPLATICTSIGYDHTETLGDRLEDIAWQKAGAIKPNRPMILGSMPRQARSVFEREAQGLGAPLYRLGQEFQIKDEMEVFDFISPLGSLENLHTSLLGPHQKNNAALAIQASLLLRFDFPKVDELAIRKGLRSATWPGRGELVRPNILLDGAHNPQGIQALIELLEKEFPDRPKHLLFAGLKRKDLAKMLELLAGQDVTVVSFDFPGAADLTDYPDTYAQIPDFRTWLKQAERSTDLFVVTGSLYFISDVRHYLLNGRD</sequence>
<keyword evidence="5" id="KW-0479">Metal-binding</keyword>
<evidence type="ECO:0000256" key="4">
    <source>
        <dbReference type="ARBA" id="ARBA00022598"/>
    </source>
</evidence>
<evidence type="ECO:0000256" key="5">
    <source>
        <dbReference type="ARBA" id="ARBA00022723"/>
    </source>
</evidence>
<accession>A0A380JEK5</accession>
<organism evidence="13 14">
    <name type="scientific">Streptococcus downei MFe28</name>
    <dbReference type="NCBI Taxonomy" id="764290"/>
    <lineage>
        <taxon>Bacteria</taxon>
        <taxon>Bacillati</taxon>
        <taxon>Bacillota</taxon>
        <taxon>Bacilli</taxon>
        <taxon>Lactobacillales</taxon>
        <taxon>Streptococcaceae</taxon>
        <taxon>Streptococcus</taxon>
    </lineage>
</organism>
<dbReference type="GO" id="GO:0008841">
    <property type="term" value="F:dihydrofolate synthase activity"/>
    <property type="evidence" value="ECO:0007669"/>
    <property type="project" value="TreeGrafter"/>
</dbReference>
<evidence type="ECO:0000256" key="1">
    <source>
        <dbReference type="ARBA" id="ARBA00001946"/>
    </source>
</evidence>
<name>A0A380JEK5_STRDO</name>
<keyword evidence="4 11" id="KW-0436">Ligase</keyword>
<dbReference type="OrthoDB" id="9809356at2"/>
<dbReference type="PANTHER" id="PTHR11136">
    <property type="entry name" value="FOLYLPOLYGLUTAMATE SYNTHASE-RELATED"/>
    <property type="match status" value="1"/>
</dbReference>
<dbReference type="EMBL" id="UHFA01000002">
    <property type="protein sequence ID" value="SUN36540.1"/>
    <property type="molecule type" value="Genomic_DNA"/>
</dbReference>
<evidence type="ECO:0000256" key="11">
    <source>
        <dbReference type="PIRNR" id="PIRNR001563"/>
    </source>
</evidence>
<dbReference type="PANTHER" id="PTHR11136:SF0">
    <property type="entry name" value="DIHYDROFOLATE SYNTHETASE-RELATED"/>
    <property type="match status" value="1"/>
</dbReference>
<dbReference type="PIRSF" id="PIRSF001563">
    <property type="entry name" value="Folylpolyglu_synth"/>
    <property type="match status" value="1"/>
</dbReference>
<evidence type="ECO:0000259" key="12">
    <source>
        <dbReference type="Pfam" id="PF02875"/>
    </source>
</evidence>
<protein>
    <recommendedName>
        <fullName evidence="3">tetrahydrofolate synthase</fullName>
        <ecNumber evidence="3">6.3.2.17</ecNumber>
    </recommendedName>
    <alternativeName>
        <fullName evidence="9">Tetrahydrofolylpolyglutamate synthase</fullName>
    </alternativeName>
</protein>
<feature type="domain" description="Mur ligase C-terminal" evidence="12">
    <location>
        <begin position="294"/>
        <end position="399"/>
    </location>
</feature>
<evidence type="ECO:0000256" key="6">
    <source>
        <dbReference type="ARBA" id="ARBA00022741"/>
    </source>
</evidence>
<comment type="similarity">
    <text evidence="2 11">Belongs to the folylpolyglutamate synthase family.</text>
</comment>
<keyword evidence="14" id="KW-1185">Reference proteome</keyword>
<dbReference type="InterPro" id="IPR018109">
    <property type="entry name" value="Folylpolyglutamate_synth_CS"/>
</dbReference>
<dbReference type="Gene3D" id="3.90.190.20">
    <property type="entry name" value="Mur ligase, C-terminal domain"/>
    <property type="match status" value="1"/>
</dbReference>
<evidence type="ECO:0000256" key="10">
    <source>
        <dbReference type="ARBA" id="ARBA00047493"/>
    </source>
</evidence>
<dbReference type="UniPathway" id="UPA00219"/>
<dbReference type="RefSeq" id="WP_002998126.1">
    <property type="nucleotide sequence ID" value="NZ_UHFA01000002.1"/>
</dbReference>
<dbReference type="InterPro" id="IPR001645">
    <property type="entry name" value="Folylpolyglutamate_synth"/>
</dbReference>
<dbReference type="SUPFAM" id="SSF53244">
    <property type="entry name" value="MurD-like peptide ligases, peptide-binding domain"/>
    <property type="match status" value="1"/>
</dbReference>
<evidence type="ECO:0000256" key="7">
    <source>
        <dbReference type="ARBA" id="ARBA00022840"/>
    </source>
</evidence>
<dbReference type="GO" id="GO:0005524">
    <property type="term" value="F:ATP binding"/>
    <property type="evidence" value="ECO:0007669"/>
    <property type="project" value="UniProtKB-KW"/>
</dbReference>
<proteinExistence type="inferred from homology"/>
<gene>
    <name evidence="13" type="primary">fgs</name>
    <name evidence="13" type="ORF">NCTC11391_01536</name>
</gene>
<evidence type="ECO:0000256" key="3">
    <source>
        <dbReference type="ARBA" id="ARBA00013025"/>
    </source>
</evidence>
<keyword evidence="6 11" id="KW-0547">Nucleotide-binding</keyword>
<dbReference type="InterPro" id="IPR004101">
    <property type="entry name" value="Mur_ligase_C"/>
</dbReference>
<dbReference type="AlphaFoldDB" id="A0A380JEK5"/>
<dbReference type="GO" id="GO:0009252">
    <property type="term" value="P:peptidoglycan biosynthetic process"/>
    <property type="evidence" value="ECO:0007669"/>
    <property type="project" value="UniProtKB-UniPathway"/>
</dbReference>
<dbReference type="EC" id="6.3.2.17" evidence="3"/>
<dbReference type="SUPFAM" id="SSF53623">
    <property type="entry name" value="MurD-like peptide ligases, catalytic domain"/>
    <property type="match status" value="1"/>
</dbReference>
<evidence type="ECO:0000313" key="13">
    <source>
        <dbReference type="EMBL" id="SUN36540.1"/>
    </source>
</evidence>
<dbReference type="GO" id="GO:0005737">
    <property type="term" value="C:cytoplasm"/>
    <property type="evidence" value="ECO:0007669"/>
    <property type="project" value="TreeGrafter"/>
</dbReference>
<evidence type="ECO:0000313" key="14">
    <source>
        <dbReference type="Proteomes" id="UP000254082"/>
    </source>
</evidence>
<dbReference type="InterPro" id="IPR036565">
    <property type="entry name" value="Mur-like_cat_sf"/>
</dbReference>
<evidence type="ECO:0000256" key="8">
    <source>
        <dbReference type="ARBA" id="ARBA00022842"/>
    </source>
</evidence>
<keyword evidence="8" id="KW-0460">Magnesium</keyword>
<evidence type="ECO:0000256" key="2">
    <source>
        <dbReference type="ARBA" id="ARBA00008276"/>
    </source>
</evidence>
<dbReference type="Proteomes" id="UP000254082">
    <property type="component" value="Unassembled WGS sequence"/>
</dbReference>
<dbReference type="InterPro" id="IPR036615">
    <property type="entry name" value="Mur_ligase_C_dom_sf"/>
</dbReference>
<dbReference type="NCBIfam" id="TIGR01499">
    <property type="entry name" value="folC"/>
    <property type="match status" value="1"/>
</dbReference>
<reference evidence="13 14" key="1">
    <citation type="submission" date="2018-06" db="EMBL/GenBank/DDBJ databases">
        <authorList>
            <consortium name="Pathogen Informatics"/>
            <person name="Doyle S."/>
        </authorList>
    </citation>
    <scope>NUCLEOTIDE SEQUENCE [LARGE SCALE GENOMIC DNA]</scope>
    <source>
        <strain evidence="14">NCTC 11391</strain>
    </source>
</reference>
<dbReference type="Gene3D" id="3.40.1190.10">
    <property type="entry name" value="Mur-like, catalytic domain"/>
    <property type="match status" value="1"/>
</dbReference>